<dbReference type="AlphaFoldDB" id="A0AAV7IGA5"/>
<evidence type="ECO:0000313" key="2">
    <source>
        <dbReference type="EMBL" id="KAH0550678.1"/>
    </source>
</evidence>
<dbReference type="InterPro" id="IPR008942">
    <property type="entry name" value="ENTH_VHS"/>
</dbReference>
<organism evidence="2 3">
    <name type="scientific">Cotesia glomerata</name>
    <name type="common">Lepidopteran parasitic wasp</name>
    <name type="synonym">Apanteles glomeratus</name>
    <dbReference type="NCBI Taxonomy" id="32391"/>
    <lineage>
        <taxon>Eukaryota</taxon>
        <taxon>Metazoa</taxon>
        <taxon>Ecdysozoa</taxon>
        <taxon>Arthropoda</taxon>
        <taxon>Hexapoda</taxon>
        <taxon>Insecta</taxon>
        <taxon>Pterygota</taxon>
        <taxon>Neoptera</taxon>
        <taxon>Endopterygota</taxon>
        <taxon>Hymenoptera</taxon>
        <taxon>Apocrita</taxon>
        <taxon>Ichneumonoidea</taxon>
        <taxon>Braconidae</taxon>
        <taxon>Microgastrinae</taxon>
        <taxon>Cotesia</taxon>
    </lineage>
</organism>
<dbReference type="Proteomes" id="UP000826195">
    <property type="component" value="Unassembled WGS sequence"/>
</dbReference>
<accession>A0AAV7IGA5</accession>
<gene>
    <name evidence="2" type="ORF">KQX54_020505</name>
</gene>
<comment type="caution">
    <text evidence="2">The sequence shown here is derived from an EMBL/GenBank/DDBJ whole genome shotgun (WGS) entry which is preliminary data.</text>
</comment>
<keyword evidence="3" id="KW-1185">Reference proteome</keyword>
<evidence type="ECO:0000259" key="1">
    <source>
        <dbReference type="Pfam" id="PF04818"/>
    </source>
</evidence>
<sequence>MKIFTVYIIVFDEKVAREKYNSHIVSGDFKMLKWHFINRKRYFKIVTRVWYEEFMVADETRKLLFVQFAQDIIQAAKKSDAAQMADEFTVYLFKAFDFLEKNNELVSDMKRIYNNCQSQGLYSPQIVAMSLASVSLS</sequence>
<dbReference type="Pfam" id="PF04818">
    <property type="entry name" value="CID"/>
    <property type="match status" value="1"/>
</dbReference>
<evidence type="ECO:0000313" key="3">
    <source>
        <dbReference type="Proteomes" id="UP000826195"/>
    </source>
</evidence>
<dbReference type="Gene3D" id="1.25.40.90">
    <property type="match status" value="1"/>
</dbReference>
<feature type="domain" description="CID" evidence="1">
    <location>
        <begin position="34"/>
        <end position="127"/>
    </location>
</feature>
<protein>
    <recommendedName>
        <fullName evidence="1">CID domain-containing protein</fullName>
    </recommendedName>
</protein>
<name>A0AAV7IGA5_COTGL</name>
<dbReference type="InterPro" id="IPR006569">
    <property type="entry name" value="CID_dom"/>
</dbReference>
<dbReference type="EMBL" id="JAHXZJ010001864">
    <property type="protein sequence ID" value="KAH0550678.1"/>
    <property type="molecule type" value="Genomic_DNA"/>
</dbReference>
<proteinExistence type="predicted"/>
<reference evidence="2 3" key="1">
    <citation type="journal article" date="2021" name="J. Hered.">
        <title>A chromosome-level genome assembly of the parasitoid wasp, Cotesia glomerata (Hymenoptera: Braconidae).</title>
        <authorList>
            <person name="Pinto B.J."/>
            <person name="Weis J.J."/>
            <person name="Gamble T."/>
            <person name="Ode P.J."/>
            <person name="Paul R."/>
            <person name="Zaspel J.M."/>
        </authorList>
    </citation>
    <scope>NUCLEOTIDE SEQUENCE [LARGE SCALE GENOMIC DNA]</scope>
    <source>
        <strain evidence="2">CgM1</strain>
    </source>
</reference>